<organism evidence="1">
    <name type="scientific">hydrothermal vent metagenome</name>
    <dbReference type="NCBI Taxonomy" id="652676"/>
    <lineage>
        <taxon>unclassified sequences</taxon>
        <taxon>metagenomes</taxon>
        <taxon>ecological metagenomes</taxon>
    </lineage>
</organism>
<dbReference type="Pfam" id="PF05114">
    <property type="entry name" value="MbnB_TglH_ChrH"/>
    <property type="match status" value="1"/>
</dbReference>
<dbReference type="PANTHER" id="PTHR42194:SF1">
    <property type="entry name" value="UPF0276 PROTEIN HI_1600"/>
    <property type="match status" value="1"/>
</dbReference>
<protein>
    <submittedName>
        <fullName evidence="1">Uncharacterized protein</fullName>
    </submittedName>
</protein>
<sequence length="169" mass="19453">MQPSTQTGLGFRREIADDFFGQTILQPDFIEAAPENWVGLGGYWGDVFRRVNERYPLILHGLSLSIGSPEEPDWVFLKEVKKMIRQFNVKIYSEHLSFAKLDNAHLYDLLPIPFRKDSVKHIVQRILQVQDFLEMQLTLENVSYYTPVAAEMREADFICEIVAKSGCGL</sequence>
<gene>
    <name evidence="1" type="ORF">MNBD_BACTEROID07-1976</name>
</gene>
<proteinExistence type="predicted"/>
<dbReference type="NCBIfam" id="NF003818">
    <property type="entry name" value="PRK05409.1"/>
    <property type="match status" value="1"/>
</dbReference>
<dbReference type="AlphaFoldDB" id="A0A3B0V672"/>
<evidence type="ECO:0000313" key="1">
    <source>
        <dbReference type="EMBL" id="VAW27446.1"/>
    </source>
</evidence>
<dbReference type="Gene3D" id="3.20.20.150">
    <property type="entry name" value="Divalent-metal-dependent TIM barrel enzymes"/>
    <property type="match status" value="1"/>
</dbReference>
<dbReference type="InterPro" id="IPR007801">
    <property type="entry name" value="MbnB/TglH/ChrH"/>
</dbReference>
<feature type="non-terminal residue" evidence="1">
    <location>
        <position position="169"/>
    </location>
</feature>
<dbReference type="EMBL" id="UOET01000113">
    <property type="protein sequence ID" value="VAW27446.1"/>
    <property type="molecule type" value="Genomic_DNA"/>
</dbReference>
<reference evidence="1" key="1">
    <citation type="submission" date="2018-06" db="EMBL/GenBank/DDBJ databases">
        <authorList>
            <person name="Zhirakovskaya E."/>
        </authorList>
    </citation>
    <scope>NUCLEOTIDE SEQUENCE</scope>
</reference>
<accession>A0A3B0V672</accession>
<dbReference type="PANTHER" id="PTHR42194">
    <property type="entry name" value="UPF0276 PROTEIN HI_1600"/>
    <property type="match status" value="1"/>
</dbReference>
<name>A0A3B0V672_9ZZZZ</name>